<protein>
    <submittedName>
        <fullName evidence="2">Uncharacterized protein</fullName>
    </submittedName>
</protein>
<name>A0A6J4RQV1_9ACTN</name>
<dbReference type="AlphaFoldDB" id="A0A6J4RQV1"/>
<gene>
    <name evidence="2" type="ORF">AVDCRST_MAG30-655</name>
</gene>
<feature type="compositionally biased region" description="Polar residues" evidence="1">
    <location>
        <begin position="1"/>
        <end position="17"/>
    </location>
</feature>
<feature type="region of interest" description="Disordered" evidence="1">
    <location>
        <begin position="1"/>
        <end position="22"/>
    </location>
</feature>
<reference evidence="2" key="1">
    <citation type="submission" date="2020-02" db="EMBL/GenBank/DDBJ databases">
        <authorList>
            <person name="Meier V. D."/>
        </authorList>
    </citation>
    <scope>NUCLEOTIDE SEQUENCE</scope>
    <source>
        <strain evidence="2">AVDCRST_MAG30</strain>
    </source>
</reference>
<dbReference type="EMBL" id="CADCVS010000110">
    <property type="protein sequence ID" value="CAA9478733.1"/>
    <property type="molecule type" value="Genomic_DNA"/>
</dbReference>
<sequence>CPSAPATSFPTRPSSARTGGPRRCATICGARRPCSSSCATSA</sequence>
<proteinExistence type="predicted"/>
<feature type="non-terminal residue" evidence="2">
    <location>
        <position position="42"/>
    </location>
</feature>
<organism evidence="2">
    <name type="scientific">uncultured Solirubrobacteraceae bacterium</name>
    <dbReference type="NCBI Taxonomy" id="1162706"/>
    <lineage>
        <taxon>Bacteria</taxon>
        <taxon>Bacillati</taxon>
        <taxon>Actinomycetota</taxon>
        <taxon>Thermoleophilia</taxon>
        <taxon>Solirubrobacterales</taxon>
        <taxon>Solirubrobacteraceae</taxon>
        <taxon>environmental samples</taxon>
    </lineage>
</organism>
<evidence type="ECO:0000256" key="1">
    <source>
        <dbReference type="SAM" id="MobiDB-lite"/>
    </source>
</evidence>
<accession>A0A6J4RQV1</accession>
<feature type="non-terminal residue" evidence="2">
    <location>
        <position position="1"/>
    </location>
</feature>
<evidence type="ECO:0000313" key="2">
    <source>
        <dbReference type="EMBL" id="CAA9478733.1"/>
    </source>
</evidence>